<dbReference type="KEGG" id="fam:OYT1_ch1791"/>
<proteinExistence type="inferred from homology"/>
<comment type="function">
    <text evidence="1">Plays a role in synthesis, processing and/or stability of 23S rRNA.</text>
</comment>
<accession>A0A2Z6GD99</accession>
<sequence>MFAQPFIDSLEFARQGKELRGELPVSALSRLQDVLATQEGNIVFHLRGFQSKDEKLMLELLLEGGCQPRCQRCLEAMTFPVLLMSRLHLAEGELDEFADEDEEFDSIAASPQLDVAGLIEDELLLALPFAPRHAEGECEANSAGLSRPEANPFAVLAGLKSK</sequence>
<evidence type="ECO:0000313" key="6">
    <source>
        <dbReference type="EMBL" id="BBE51324.1"/>
    </source>
</evidence>
<dbReference type="Proteomes" id="UP000033070">
    <property type="component" value="Chromosome"/>
</dbReference>
<keyword evidence="7" id="KW-1185">Reference proteome</keyword>
<dbReference type="STRING" id="1188319.OYT1_00783"/>
<dbReference type="Pfam" id="PF02620">
    <property type="entry name" value="YceD"/>
    <property type="match status" value="1"/>
</dbReference>
<evidence type="ECO:0000256" key="5">
    <source>
        <dbReference type="ARBA" id="ARBA00031841"/>
    </source>
</evidence>
<evidence type="ECO:0000256" key="2">
    <source>
        <dbReference type="ARBA" id="ARBA00010740"/>
    </source>
</evidence>
<evidence type="ECO:0000256" key="1">
    <source>
        <dbReference type="ARBA" id="ARBA00002868"/>
    </source>
</evidence>
<dbReference type="GO" id="GO:0042254">
    <property type="term" value="P:ribosome biogenesis"/>
    <property type="evidence" value="ECO:0007669"/>
    <property type="project" value="UniProtKB-KW"/>
</dbReference>
<organism evidence="6 7">
    <name type="scientific">Ferriphaselus amnicola</name>
    <dbReference type="NCBI Taxonomy" id="1188319"/>
    <lineage>
        <taxon>Bacteria</taxon>
        <taxon>Pseudomonadati</taxon>
        <taxon>Pseudomonadota</taxon>
        <taxon>Betaproteobacteria</taxon>
        <taxon>Nitrosomonadales</taxon>
        <taxon>Gallionellaceae</taxon>
        <taxon>Ferriphaselus</taxon>
    </lineage>
</organism>
<dbReference type="OrthoDB" id="5297600at2"/>
<name>A0A2Z6GD99_9PROT</name>
<dbReference type="InterPro" id="IPR003772">
    <property type="entry name" value="YceD"/>
</dbReference>
<comment type="similarity">
    <text evidence="2">Belongs to the DUF177 domain family.</text>
</comment>
<dbReference type="InterPro" id="IPR039255">
    <property type="entry name" value="YceD_bac"/>
</dbReference>
<dbReference type="AlphaFoldDB" id="A0A2Z6GD99"/>
<reference evidence="6 7" key="1">
    <citation type="submission" date="2018-06" db="EMBL/GenBank/DDBJ databases">
        <title>OYT1 Genome Sequencing.</title>
        <authorList>
            <person name="Kato S."/>
            <person name="Itoh T."/>
            <person name="Ohkuma M."/>
        </authorList>
    </citation>
    <scope>NUCLEOTIDE SEQUENCE [LARGE SCALE GENOMIC DNA]</scope>
    <source>
        <strain evidence="6 7">OYT1</strain>
    </source>
</reference>
<keyword evidence="4" id="KW-0690">Ribosome biogenesis</keyword>
<dbReference type="EMBL" id="AP018738">
    <property type="protein sequence ID" value="BBE51324.1"/>
    <property type="molecule type" value="Genomic_DNA"/>
</dbReference>
<dbReference type="PANTHER" id="PTHR38099">
    <property type="entry name" value="LARGE RIBOSOMAL RNA SUBUNIT ACCUMULATION PROTEIN YCED"/>
    <property type="match status" value="1"/>
</dbReference>
<protein>
    <recommendedName>
        <fullName evidence="3">Large ribosomal RNA subunit accumulation protein YceD</fullName>
    </recommendedName>
    <alternativeName>
        <fullName evidence="5">23S rRNA accumulation protein YceD</fullName>
    </alternativeName>
</protein>
<gene>
    <name evidence="6" type="ORF">OYT1_ch1791</name>
</gene>
<dbReference type="GO" id="GO:0005829">
    <property type="term" value="C:cytosol"/>
    <property type="evidence" value="ECO:0007669"/>
    <property type="project" value="TreeGrafter"/>
</dbReference>
<evidence type="ECO:0000256" key="4">
    <source>
        <dbReference type="ARBA" id="ARBA00022517"/>
    </source>
</evidence>
<evidence type="ECO:0000256" key="3">
    <source>
        <dbReference type="ARBA" id="ARBA00015716"/>
    </source>
</evidence>
<evidence type="ECO:0000313" key="7">
    <source>
        <dbReference type="Proteomes" id="UP000033070"/>
    </source>
</evidence>
<dbReference type="RefSeq" id="WP_062626004.1">
    <property type="nucleotide sequence ID" value="NZ_AP018738.1"/>
</dbReference>
<dbReference type="PANTHER" id="PTHR38099:SF1">
    <property type="entry name" value="LARGE RIBOSOMAL RNA SUBUNIT ACCUMULATION PROTEIN YCED"/>
    <property type="match status" value="1"/>
</dbReference>